<organism evidence="2 3">
    <name type="scientific">Purpureocillium lilacinum</name>
    <name type="common">Paecilomyces lilacinus</name>
    <dbReference type="NCBI Taxonomy" id="33203"/>
    <lineage>
        <taxon>Eukaryota</taxon>
        <taxon>Fungi</taxon>
        <taxon>Dikarya</taxon>
        <taxon>Ascomycota</taxon>
        <taxon>Pezizomycotina</taxon>
        <taxon>Sordariomycetes</taxon>
        <taxon>Hypocreomycetidae</taxon>
        <taxon>Hypocreales</taxon>
        <taxon>Ophiocordycipitaceae</taxon>
        <taxon>Purpureocillium</taxon>
    </lineage>
</organism>
<comment type="caution">
    <text evidence="2">The sequence shown here is derived from an EMBL/GenBank/DDBJ whole genome shotgun (WGS) entry which is preliminary data.</text>
</comment>
<feature type="region of interest" description="Disordered" evidence="1">
    <location>
        <begin position="160"/>
        <end position="179"/>
    </location>
</feature>
<evidence type="ECO:0000313" key="2">
    <source>
        <dbReference type="EMBL" id="KAK4095374.1"/>
    </source>
</evidence>
<evidence type="ECO:0000313" key="3">
    <source>
        <dbReference type="Proteomes" id="UP001287286"/>
    </source>
</evidence>
<proteinExistence type="predicted"/>
<accession>A0ABR0CGE8</accession>
<reference evidence="2 3" key="1">
    <citation type="journal article" date="2024" name="Microbiol. Resour. Announc.">
        <title>Genome annotations for the ascomycete fungi Trichoderma harzianum, Trichoderma aggressivum, and Purpureocillium lilacinum.</title>
        <authorList>
            <person name="Beijen E.P.W."/>
            <person name="Ohm R.A."/>
        </authorList>
    </citation>
    <scope>NUCLEOTIDE SEQUENCE [LARGE SCALE GENOMIC DNA]</scope>
    <source>
        <strain evidence="2 3">CBS 150709</strain>
    </source>
</reference>
<dbReference type="EMBL" id="JAWRVI010000001">
    <property type="protein sequence ID" value="KAK4095374.1"/>
    <property type="molecule type" value="Genomic_DNA"/>
</dbReference>
<gene>
    <name evidence="2" type="ORF">Purlil1_170</name>
</gene>
<keyword evidence="3" id="KW-1185">Reference proteome</keyword>
<dbReference type="Proteomes" id="UP001287286">
    <property type="component" value="Unassembled WGS sequence"/>
</dbReference>
<sequence length="438" mass="47128">MGRCIQRGLPREETPAFGQKKKEAAIGLACRRQCTTITVRRAASSEHPARAARWLGLAWPPSSPESISTNPALCAPPPTIQHRGNNLGNANRAAGPTTSFQTNCPSQERPCCASLPPTALFYFIPNSVSCRAREDSRVATKQLTRPPVGSKAEIANGCARWRKHRSPRRETPLQQQQRPKTTAFLVASFSTFEIPTLAELRPPAFSSHDAPLSWPFSSRALPPPSQLWLHGAGTGCSSGQQASTLPGLSASDPEPRLILCPPAAGGCRASYLVSGAADSRNSPWTSVLGVALTFAGSRPLCSLTGARAGMADGRARSLWETGVVVPVLLDVVSGRFMTLAPRNCQPPENALLTRHLRTTKMESAQSSSPRLGAKSSGWTGWLSRIGLLTAVTVSRTGFNFSELSANTSDEQLSVIWSHSEIPLADWSRMRLRKVTVHT</sequence>
<protein>
    <submittedName>
        <fullName evidence="2">Uncharacterized protein</fullName>
    </submittedName>
</protein>
<evidence type="ECO:0000256" key="1">
    <source>
        <dbReference type="SAM" id="MobiDB-lite"/>
    </source>
</evidence>
<name>A0ABR0CGE8_PURLI</name>